<evidence type="ECO:0000256" key="1">
    <source>
        <dbReference type="SAM" id="Phobius"/>
    </source>
</evidence>
<feature type="transmembrane region" description="Helical" evidence="1">
    <location>
        <begin position="31"/>
        <end position="55"/>
    </location>
</feature>
<keyword evidence="1" id="KW-0812">Transmembrane</keyword>
<protein>
    <submittedName>
        <fullName evidence="2">Uncharacterized protein</fullName>
    </submittedName>
</protein>
<feature type="transmembrane region" description="Helical" evidence="1">
    <location>
        <begin position="952"/>
        <end position="972"/>
    </location>
</feature>
<feature type="transmembrane region" description="Helical" evidence="1">
    <location>
        <begin position="559"/>
        <end position="580"/>
    </location>
</feature>
<accession>A0AAE0G9K7</accession>
<gene>
    <name evidence="2" type="ORF">CYMTET_17706</name>
</gene>
<feature type="non-terminal residue" evidence="2">
    <location>
        <position position="1083"/>
    </location>
</feature>
<evidence type="ECO:0000313" key="3">
    <source>
        <dbReference type="Proteomes" id="UP001190700"/>
    </source>
</evidence>
<organism evidence="2 3">
    <name type="scientific">Cymbomonas tetramitiformis</name>
    <dbReference type="NCBI Taxonomy" id="36881"/>
    <lineage>
        <taxon>Eukaryota</taxon>
        <taxon>Viridiplantae</taxon>
        <taxon>Chlorophyta</taxon>
        <taxon>Pyramimonadophyceae</taxon>
        <taxon>Pyramimonadales</taxon>
        <taxon>Pyramimonadaceae</taxon>
        <taxon>Cymbomonas</taxon>
    </lineage>
</organism>
<feature type="transmembrane region" description="Helical" evidence="1">
    <location>
        <begin position="619"/>
        <end position="643"/>
    </location>
</feature>
<feature type="transmembrane region" description="Helical" evidence="1">
    <location>
        <begin position="864"/>
        <end position="885"/>
    </location>
</feature>
<feature type="transmembrane region" description="Helical" evidence="1">
    <location>
        <begin position="718"/>
        <end position="743"/>
    </location>
</feature>
<dbReference type="EMBL" id="LGRX02007951">
    <property type="protein sequence ID" value="KAK3274091.1"/>
    <property type="molecule type" value="Genomic_DNA"/>
</dbReference>
<keyword evidence="3" id="KW-1185">Reference proteome</keyword>
<feature type="transmembrane region" description="Helical" evidence="1">
    <location>
        <begin position="1053"/>
        <end position="1078"/>
    </location>
</feature>
<keyword evidence="1" id="KW-0472">Membrane</keyword>
<feature type="transmembrane region" description="Helical" evidence="1">
    <location>
        <begin position="763"/>
        <end position="787"/>
    </location>
</feature>
<feature type="transmembrane region" description="Helical" evidence="1">
    <location>
        <begin position="993"/>
        <end position="1012"/>
    </location>
</feature>
<name>A0AAE0G9K7_9CHLO</name>
<feature type="transmembrane region" description="Helical" evidence="1">
    <location>
        <begin position="808"/>
        <end position="830"/>
    </location>
</feature>
<dbReference type="Proteomes" id="UP001190700">
    <property type="component" value="Unassembled WGS sequence"/>
</dbReference>
<feature type="transmembrane region" description="Helical" evidence="1">
    <location>
        <begin position="75"/>
        <end position="95"/>
    </location>
</feature>
<feature type="transmembrane region" description="Helical" evidence="1">
    <location>
        <begin position="688"/>
        <end position="706"/>
    </location>
</feature>
<keyword evidence="1" id="KW-1133">Transmembrane helix</keyword>
<feature type="transmembrane region" description="Helical" evidence="1">
    <location>
        <begin position="1024"/>
        <end position="1041"/>
    </location>
</feature>
<reference evidence="2 3" key="1">
    <citation type="journal article" date="2015" name="Genome Biol. Evol.">
        <title>Comparative Genomics of a Bacterivorous Green Alga Reveals Evolutionary Causalities and Consequences of Phago-Mixotrophic Mode of Nutrition.</title>
        <authorList>
            <person name="Burns J.A."/>
            <person name="Paasch A."/>
            <person name="Narechania A."/>
            <person name="Kim E."/>
        </authorList>
    </citation>
    <scope>NUCLEOTIDE SEQUENCE [LARGE SCALE GENOMIC DNA]</scope>
    <source>
        <strain evidence="2 3">PLY_AMNH</strain>
    </source>
</reference>
<comment type="caution">
    <text evidence="2">The sequence shown here is derived from an EMBL/GenBank/DDBJ whole genome shotgun (WGS) entry which is preliminary data.</text>
</comment>
<dbReference type="AlphaFoldDB" id="A0AAE0G9K7"/>
<feature type="transmembrane region" description="Helical" evidence="1">
    <location>
        <begin position="905"/>
        <end position="924"/>
    </location>
</feature>
<proteinExistence type="predicted"/>
<evidence type="ECO:0000313" key="2">
    <source>
        <dbReference type="EMBL" id="KAK3274091.1"/>
    </source>
</evidence>
<sequence length="1083" mass="118105">MEVPPVQSFDQMSKAGTGLGKESVLYGIRDFPFVVMGAATLLLLWRADLLIAALLRPPRDGMAWKRCRAAAEQLLRTLVDLMMLAPLAILLGTLYRLPNVGLRLAGAAGRPITSGGAPRLQARAVRFEFPERGAPRVLVEATKPAGLTLRRGARIRALGTGFWSAVGDHLGQTVMGAARGFLPLNLAPGRGIDAESFVKGEGNVAFRINVGVNLKRRAVADHLSAMAQISSGGGAGIDPGGQEEESARVLLQMEGHDMRGKPCVLLALWLPLGVLAEAASSESQPFEVPRQYLELSEAQLEAVWEEAKDEPGIRDVFAVVVATEFVQFLLEVAHLVMFVFSAVSPIRLLMATGTIIEPKKRWQLRLCQRVLLSYRRTDWYIESFLQNLVPTMNDSLKEDVDQMATSMIAAACRSLKQEHLESFDSESKILQKLLKCADKACDENVGEFLPLLRRCIDMQDAALHYVVMRPMVHVALWAARLDRNEHAIVLQRLNTAQASFQEARQQQLSKAERQLDAAWERLREAEGGSGSGIRLREWGPHHKEVGTVRHIIRMYAAKTLLDLCGLLLLVMMMLTVVRVLPLMAELRESGVPCTFIGLVGTQSQRAAQRHLRKFGMDGWLLLQTLFFSAVVAATVVQLFDFLGEAMQARSLPELRNCALQHMKEAFSYFLWVLSLGTYFKLYKEAAHAAIYVALIPVLHLSDLVVTHQQGPAVGTVKANATFAFYSCFALWAGLVAGPFVVVYQVVPGVVNSATGVVTNPDRIQAGLLAVAGIFGVVVAVGFMRLWWNPLMRRGDPGKGWTPPTARITWPNLLALTTIVVETLQVSAAVVHTSVGHLKGPGTSSAAAAAEALLLMLGEGSYAPLFWIAVALVAVWSIVSTVPIVIKNERDKEELVAHPVYRNLGYALSQPLFLSIVLCLVKPFHCNYGSVGVSEPARVVSQLSETCWVGAQVGMSAVGLLLLTFFLLTSLLMSPACGLRCVQTDMLADVQYPALYTTGVYLLHALMVLVGLFGSPWPGEASKVLLGLAVLELLWTPAYPALHQARVCCIAYIAPLRFWSSVLIAFTAAVCAIADVSALHDSTL</sequence>